<reference evidence="6" key="1">
    <citation type="submission" date="2017-11" db="EMBL/GenBank/DDBJ databases">
        <title>Pathogenicity Assessment of Arcobacter faecis and Arcobacter lanthieri Using Novel Virulence, Antibiotic Resistance and Toxin Gene-specific PCR-based Assays.</title>
        <authorList>
            <person name="Khan I.U.H."/>
            <person name="Zambri M."/>
            <person name="Cloutier M."/>
            <person name="Adam Z."/>
            <person name="Lapen D.R."/>
            <person name="Wilkes G."/>
            <person name="Sunohara M."/>
            <person name="Topp E."/>
            <person name="Talbot G."/>
        </authorList>
    </citation>
    <scope>NUCLEOTIDE SEQUENCE</scope>
</reference>
<feature type="domain" description="FAD/NAD(P)-binding" evidence="3">
    <location>
        <begin position="39"/>
        <end position="166"/>
    </location>
</feature>
<dbReference type="Pfam" id="PF09242">
    <property type="entry name" value="FCSD-flav_bind"/>
    <property type="match status" value="1"/>
</dbReference>
<dbReference type="PANTHER" id="PTHR43755">
    <property type="match status" value="1"/>
</dbReference>
<dbReference type="InterPro" id="IPR049386">
    <property type="entry name" value="FCSD_central"/>
</dbReference>
<dbReference type="SUPFAM" id="SSF55424">
    <property type="entry name" value="FAD/NAD-linked reductases, dimerisation (C-terminal) domain"/>
    <property type="match status" value="1"/>
</dbReference>
<evidence type="ECO:0000259" key="5">
    <source>
        <dbReference type="Pfam" id="PF21706"/>
    </source>
</evidence>
<evidence type="ECO:0000256" key="2">
    <source>
        <dbReference type="ARBA" id="ARBA00022827"/>
    </source>
</evidence>
<sequence length="429" mass="47616">MLNRRNFNKLLLGATALSFTACSRLPREEVVLFPATKQRVIIVGGGFGGAATARYLRKFNSEIEIVLIEKNKEYYTCPMSNAVIAGMEKIDFIKKDLKTLAKKHNIHVLYETVTKIDGETNRVILGNGRIITYTKCVVSPGIDFKYEKGYIEGSEKYSPHAVQAGEQTLLLQKQLENMKDGGTFVMVAPADPFRCPPGPYERISLVAHYLKNNKPNSKIIVLDQKDKFSKQALFTNGWKELYGDLIDWRAAQFGGKVISVDPIKKIVITEDEEIQADVLNYIPNQKAGKLAFDSGLIAKGDWAPIHPKTFESKLVKNVHVIGDASIAQPMPKSAFSASTQGKVVALQIARFLKGQEPINPPKLANTCYSLLNPNYGISIAAVYNAHDDVIESVQGAGGVSPDNDEGFIRELEAQYAYSWYKSQTEDIFN</sequence>
<dbReference type="InterPro" id="IPR015323">
    <property type="entry name" value="FlavoCytC_S_DH_flav-bd"/>
</dbReference>
<name>A0A2K9Y5C5_9BACT</name>
<feature type="domain" description="Sulfide dehydrogenase [flavocytochrome c] flavoprotein chain central" evidence="5">
    <location>
        <begin position="168"/>
        <end position="283"/>
    </location>
</feature>
<protein>
    <submittedName>
        <fullName evidence="6">Cytolethal distending toxin B</fullName>
    </submittedName>
</protein>
<dbReference type="GO" id="GO:0016491">
    <property type="term" value="F:oxidoreductase activity"/>
    <property type="evidence" value="ECO:0007669"/>
    <property type="project" value="InterPro"/>
</dbReference>
<accession>A0A2K9Y5C5</accession>
<dbReference type="InterPro" id="IPR023753">
    <property type="entry name" value="FAD/NAD-binding_dom"/>
</dbReference>
<evidence type="ECO:0000259" key="3">
    <source>
        <dbReference type="Pfam" id="PF07992"/>
    </source>
</evidence>
<dbReference type="InterPro" id="IPR052541">
    <property type="entry name" value="SQRD"/>
</dbReference>
<dbReference type="Gene3D" id="3.90.760.10">
    <property type="entry name" value="Flavocytochrome c sulphide dehydrogenase, flavin-binding domain"/>
    <property type="match status" value="1"/>
</dbReference>
<dbReference type="RefSeq" id="WP_026808044.1">
    <property type="nucleotide sequence ID" value="NZ_CP053839.1"/>
</dbReference>
<dbReference type="Gene3D" id="3.50.50.60">
    <property type="entry name" value="FAD/NAD(P)-binding domain"/>
    <property type="match status" value="2"/>
</dbReference>
<keyword evidence="1" id="KW-0285">Flavoprotein</keyword>
<dbReference type="EMBL" id="MG434468">
    <property type="protein sequence ID" value="AUW27352.1"/>
    <property type="molecule type" value="Genomic_DNA"/>
</dbReference>
<organism evidence="6">
    <name type="scientific">Aliarcobacter lanthieri</name>
    <dbReference type="NCBI Taxonomy" id="1355374"/>
    <lineage>
        <taxon>Bacteria</taxon>
        <taxon>Pseudomonadati</taxon>
        <taxon>Campylobacterota</taxon>
        <taxon>Epsilonproteobacteria</taxon>
        <taxon>Campylobacterales</taxon>
        <taxon>Arcobacteraceae</taxon>
        <taxon>Aliarcobacter</taxon>
    </lineage>
</organism>
<gene>
    <name evidence="6" type="primary">cdtB</name>
</gene>
<proteinExistence type="predicted"/>
<dbReference type="SUPFAM" id="SSF51905">
    <property type="entry name" value="FAD/NAD(P)-binding domain"/>
    <property type="match status" value="2"/>
</dbReference>
<dbReference type="AlphaFoldDB" id="A0A2K9Y5C5"/>
<dbReference type="InterPro" id="IPR036188">
    <property type="entry name" value="FAD/NAD-bd_sf"/>
</dbReference>
<evidence type="ECO:0000313" key="6">
    <source>
        <dbReference type="EMBL" id="AUW27352.1"/>
    </source>
</evidence>
<dbReference type="Pfam" id="PF07992">
    <property type="entry name" value="Pyr_redox_2"/>
    <property type="match status" value="1"/>
</dbReference>
<dbReference type="InterPro" id="IPR037092">
    <property type="entry name" value="FlavoCytC_S_DH_flav-bd_sf"/>
</dbReference>
<dbReference type="PROSITE" id="PS51257">
    <property type="entry name" value="PROKAR_LIPOPROTEIN"/>
    <property type="match status" value="1"/>
</dbReference>
<dbReference type="GeneID" id="98838025"/>
<dbReference type="PANTHER" id="PTHR43755:SF1">
    <property type="entry name" value="FAD-DEPENDENT PYRIDINE NUCLEOTIDE-DISULPHIDE OXIDOREDUCTASE"/>
    <property type="match status" value="1"/>
</dbReference>
<dbReference type="InterPro" id="IPR016156">
    <property type="entry name" value="FAD/NAD-linked_Rdtase_dimer_sf"/>
</dbReference>
<evidence type="ECO:0000256" key="1">
    <source>
        <dbReference type="ARBA" id="ARBA00022630"/>
    </source>
</evidence>
<dbReference type="Pfam" id="PF21706">
    <property type="entry name" value="FCSD_central"/>
    <property type="match status" value="1"/>
</dbReference>
<dbReference type="GO" id="GO:0050660">
    <property type="term" value="F:flavin adenine dinucleotide binding"/>
    <property type="evidence" value="ECO:0007669"/>
    <property type="project" value="InterPro"/>
</dbReference>
<feature type="domain" description="Flavocytochrome c sulphide dehydrogenase flavin-binding" evidence="4">
    <location>
        <begin position="360"/>
        <end position="428"/>
    </location>
</feature>
<dbReference type="FunFam" id="3.50.50.60:FF:000234">
    <property type="entry name" value="Flavocytochrome C sulfide dehydrogenase"/>
    <property type="match status" value="1"/>
</dbReference>
<keyword evidence="2" id="KW-0274">FAD</keyword>
<evidence type="ECO:0000259" key="4">
    <source>
        <dbReference type="Pfam" id="PF09242"/>
    </source>
</evidence>
<dbReference type="OrthoDB" id="9802771at2"/>